<name>A0ABR5AU90_BACBA</name>
<reference evidence="1 2" key="1">
    <citation type="submission" date="2015-01" db="EMBL/GenBank/DDBJ databases">
        <title>Genome Assembly of Bacillus badius MTCC 1458.</title>
        <authorList>
            <person name="Verma A."/>
            <person name="Khatri I."/>
            <person name="Mual P."/>
            <person name="Subramanian S."/>
            <person name="Krishnamurthi S."/>
        </authorList>
    </citation>
    <scope>NUCLEOTIDE SEQUENCE [LARGE SCALE GENOMIC DNA]</scope>
    <source>
        <strain evidence="1 2">MTCC 1458</strain>
    </source>
</reference>
<dbReference type="InterPro" id="IPR029016">
    <property type="entry name" value="GAF-like_dom_sf"/>
</dbReference>
<protein>
    <submittedName>
        <fullName evidence="1">Sporulation kinase</fullName>
    </submittedName>
</protein>
<organism evidence="1 2">
    <name type="scientific">Bacillus badius</name>
    <dbReference type="NCBI Taxonomy" id="1455"/>
    <lineage>
        <taxon>Bacteria</taxon>
        <taxon>Bacillati</taxon>
        <taxon>Bacillota</taxon>
        <taxon>Bacilli</taxon>
        <taxon>Bacillales</taxon>
        <taxon>Bacillaceae</taxon>
        <taxon>Pseudobacillus</taxon>
    </lineage>
</organism>
<comment type="caution">
    <text evidence="1">The sequence shown here is derived from an EMBL/GenBank/DDBJ whole genome shotgun (WGS) entry which is preliminary data.</text>
</comment>
<accession>A0ABR5AU90</accession>
<keyword evidence="1" id="KW-0808">Transferase</keyword>
<dbReference type="Proteomes" id="UP000031982">
    <property type="component" value="Unassembled WGS sequence"/>
</dbReference>
<evidence type="ECO:0000313" key="2">
    <source>
        <dbReference type="Proteomes" id="UP000031982"/>
    </source>
</evidence>
<dbReference type="Gene3D" id="3.30.450.40">
    <property type="match status" value="1"/>
</dbReference>
<dbReference type="GO" id="GO:0016301">
    <property type="term" value="F:kinase activity"/>
    <property type="evidence" value="ECO:0007669"/>
    <property type="project" value="UniProtKB-KW"/>
</dbReference>
<proteinExistence type="predicted"/>
<keyword evidence="1" id="KW-0418">Kinase</keyword>
<dbReference type="EMBL" id="JXLP01000009">
    <property type="protein sequence ID" value="KIL78321.1"/>
    <property type="molecule type" value="Genomic_DNA"/>
</dbReference>
<sequence length="66" mass="7487">MTKEQTRYSRLANITKLINSKLDLREVLDQVTIAISEEIVQCDSVGIYLPQKDGTFRGYVGEAGFY</sequence>
<gene>
    <name evidence="1" type="ORF">SD77_4001</name>
</gene>
<evidence type="ECO:0000313" key="1">
    <source>
        <dbReference type="EMBL" id="KIL78321.1"/>
    </source>
</evidence>
<dbReference type="SUPFAM" id="SSF55781">
    <property type="entry name" value="GAF domain-like"/>
    <property type="match status" value="1"/>
</dbReference>
<keyword evidence="2" id="KW-1185">Reference proteome</keyword>